<feature type="domain" description="Helicase ATP-binding" evidence="2">
    <location>
        <begin position="45"/>
        <end position="208"/>
    </location>
</feature>
<dbReference type="InterPro" id="IPR050742">
    <property type="entry name" value="Helicase_Restrict-Modif_Enz"/>
</dbReference>
<evidence type="ECO:0000313" key="5">
    <source>
        <dbReference type="Proteomes" id="UP000320475"/>
    </source>
</evidence>
<accession>A0A507CQ30</accession>
<dbReference type="GO" id="GO:0036121">
    <property type="term" value="F:double-stranded DNA helicase activity"/>
    <property type="evidence" value="ECO:0007669"/>
    <property type="project" value="TreeGrafter"/>
</dbReference>
<dbReference type="PANTHER" id="PTHR47396:SF1">
    <property type="entry name" value="ATP-DEPENDENT HELICASE IRC3-RELATED"/>
    <property type="match status" value="1"/>
</dbReference>
<dbReference type="InterPro" id="IPR014001">
    <property type="entry name" value="Helicase_ATP-bd"/>
</dbReference>
<dbReference type="GO" id="GO:0070125">
    <property type="term" value="P:mitochondrial translational elongation"/>
    <property type="evidence" value="ECO:0007669"/>
    <property type="project" value="TreeGrafter"/>
</dbReference>
<proteinExistence type="predicted"/>
<dbReference type="GO" id="GO:0005524">
    <property type="term" value="F:ATP binding"/>
    <property type="evidence" value="ECO:0007669"/>
    <property type="project" value="InterPro"/>
</dbReference>
<dbReference type="GO" id="GO:0061749">
    <property type="term" value="F:forked DNA-dependent helicase activity"/>
    <property type="evidence" value="ECO:0007669"/>
    <property type="project" value="TreeGrafter"/>
</dbReference>
<dbReference type="InterPro" id="IPR001650">
    <property type="entry name" value="Helicase_C-like"/>
</dbReference>
<keyword evidence="1" id="KW-0067">ATP-binding</keyword>
<dbReference type="SUPFAM" id="SSF52540">
    <property type="entry name" value="P-loop containing nucleoside triphosphate hydrolases"/>
    <property type="match status" value="1"/>
</dbReference>
<name>A0A507CQ30_9FUNG</name>
<dbReference type="InterPro" id="IPR027417">
    <property type="entry name" value="P-loop_NTPase"/>
</dbReference>
<evidence type="ECO:0008006" key="6">
    <source>
        <dbReference type="Google" id="ProtNLM"/>
    </source>
</evidence>
<evidence type="ECO:0000256" key="1">
    <source>
        <dbReference type="ARBA" id="ARBA00022806"/>
    </source>
</evidence>
<dbReference type="GO" id="GO:0005759">
    <property type="term" value="C:mitochondrial matrix"/>
    <property type="evidence" value="ECO:0007669"/>
    <property type="project" value="TreeGrafter"/>
</dbReference>
<dbReference type="Gene3D" id="3.40.50.300">
    <property type="entry name" value="P-loop containing nucleotide triphosphate hydrolases"/>
    <property type="match status" value="2"/>
</dbReference>
<evidence type="ECO:0000313" key="4">
    <source>
        <dbReference type="EMBL" id="TPX41245.1"/>
    </source>
</evidence>
<dbReference type="CDD" id="cd18799">
    <property type="entry name" value="SF2_C_EcoAI-like"/>
    <property type="match status" value="1"/>
</dbReference>
<dbReference type="OrthoDB" id="16911at2759"/>
<organism evidence="4 5">
    <name type="scientific">Synchytrium endobioticum</name>
    <dbReference type="NCBI Taxonomy" id="286115"/>
    <lineage>
        <taxon>Eukaryota</taxon>
        <taxon>Fungi</taxon>
        <taxon>Fungi incertae sedis</taxon>
        <taxon>Chytridiomycota</taxon>
        <taxon>Chytridiomycota incertae sedis</taxon>
        <taxon>Chytridiomycetes</taxon>
        <taxon>Synchytriales</taxon>
        <taxon>Synchytriaceae</taxon>
        <taxon>Synchytrium</taxon>
    </lineage>
</organism>
<gene>
    <name evidence="4" type="ORF">SeLEV6574_g06193</name>
</gene>
<dbReference type="PROSITE" id="PS51192">
    <property type="entry name" value="HELICASE_ATP_BIND_1"/>
    <property type="match status" value="1"/>
</dbReference>
<dbReference type="Proteomes" id="UP000320475">
    <property type="component" value="Unassembled WGS sequence"/>
</dbReference>
<dbReference type="PROSITE" id="PS51194">
    <property type="entry name" value="HELICASE_CTER"/>
    <property type="match status" value="1"/>
</dbReference>
<sequence>MLLYRYSICSRAGRAHLAQHGQHGQHASTVSLRPYQLECIDTCISKLQDGIKRQAVSLPVGSGKTVLFASLIPRIPGPQKALVLAHREELLDQAYHQCRAVNPHLKVSMDKGAVRADLDADVVVASVHTLGRSHATDPVSPRLALYKPELFKAIIIDEAHHATADVYQRILSYFSASNPGIFVWGCSATLRRHDGVSLGSVFDEIVYHKDIGEMIDAGFLCNIKMQAVATEQQWLKDVSSLTSAADPDYDANQLSHAVNTAARNEIIVQTYKQVVVPDGRRACLVFAADVAHATSLVDRFRSHGVDARCVHAATKPYDRALVIADFRASRIPVLVNCGILTEGTDVPCVDSILLARPTRSAGLLLQMLGRGLRLHPSKTDCLVLDFVDSTNSGTLLGSTAPTLLGLPADFDLQDLDIASAARRLRPVWDAKPGILEVAKSISDAEALFNRWLAQRDGAPVVDVSLTAWTNPFSAGHDGEDTAALRGVSRNAWVRVGPHKLVLNVSTRGQVVVQGRPHEDADPRVDVRPRLVYDVARKHKIAGAHVWSTDHVCTADLLSAAIRAADTYVGKNFPGMHTHLLRYAAWRNMPATEKQVLYLGKHARSGGALSGLDVASVTRGRAADLITKLLNGARGSIKGARVKK</sequence>
<dbReference type="SMART" id="SM00490">
    <property type="entry name" value="HELICc"/>
    <property type="match status" value="1"/>
</dbReference>
<dbReference type="AlphaFoldDB" id="A0A507CQ30"/>
<dbReference type="PANTHER" id="PTHR47396">
    <property type="entry name" value="TYPE I RESTRICTION ENZYME ECOKI R PROTEIN"/>
    <property type="match status" value="1"/>
</dbReference>
<evidence type="ECO:0000259" key="3">
    <source>
        <dbReference type="PROSITE" id="PS51194"/>
    </source>
</evidence>
<keyword evidence="1" id="KW-0378">Hydrolase</keyword>
<dbReference type="GO" id="GO:0016787">
    <property type="term" value="F:hydrolase activity"/>
    <property type="evidence" value="ECO:0007669"/>
    <property type="project" value="InterPro"/>
</dbReference>
<dbReference type="SMART" id="SM00487">
    <property type="entry name" value="DEXDc"/>
    <property type="match status" value="1"/>
</dbReference>
<dbReference type="Pfam" id="PF04851">
    <property type="entry name" value="ResIII"/>
    <property type="match status" value="1"/>
</dbReference>
<dbReference type="GO" id="GO:0000403">
    <property type="term" value="F:Y-form DNA binding"/>
    <property type="evidence" value="ECO:0007669"/>
    <property type="project" value="TreeGrafter"/>
</dbReference>
<keyword evidence="1" id="KW-0547">Nucleotide-binding</keyword>
<dbReference type="EMBL" id="QEAM01000333">
    <property type="protein sequence ID" value="TPX41245.1"/>
    <property type="molecule type" value="Genomic_DNA"/>
</dbReference>
<keyword evidence="1" id="KW-0347">Helicase</keyword>
<reference evidence="4 5" key="1">
    <citation type="journal article" date="2019" name="Sci. Rep.">
        <title>Comparative genomics of chytrid fungi reveal insights into the obligate biotrophic and pathogenic lifestyle of Synchytrium endobioticum.</title>
        <authorList>
            <person name="van de Vossenberg B.T.L.H."/>
            <person name="Warris S."/>
            <person name="Nguyen H.D.T."/>
            <person name="van Gent-Pelzer M.P.E."/>
            <person name="Joly D.L."/>
            <person name="van de Geest H.C."/>
            <person name="Bonants P.J.M."/>
            <person name="Smith D.S."/>
            <person name="Levesque C.A."/>
            <person name="van der Lee T.A.J."/>
        </authorList>
    </citation>
    <scope>NUCLEOTIDE SEQUENCE [LARGE SCALE GENOMIC DNA]</scope>
    <source>
        <strain evidence="4 5">LEV6574</strain>
    </source>
</reference>
<protein>
    <recommendedName>
        <fullName evidence="6">P-loop containing nucleoside triphosphate hydrolase protein</fullName>
    </recommendedName>
</protein>
<dbReference type="Pfam" id="PF00271">
    <property type="entry name" value="Helicase_C"/>
    <property type="match status" value="1"/>
</dbReference>
<evidence type="ECO:0000259" key="2">
    <source>
        <dbReference type="PROSITE" id="PS51192"/>
    </source>
</evidence>
<feature type="domain" description="Helicase C-terminal" evidence="3">
    <location>
        <begin position="270"/>
        <end position="418"/>
    </location>
</feature>
<dbReference type="InterPro" id="IPR006935">
    <property type="entry name" value="Helicase/UvrB_N"/>
</dbReference>
<comment type="caution">
    <text evidence="4">The sequence shown here is derived from an EMBL/GenBank/DDBJ whole genome shotgun (WGS) entry which is preliminary data.</text>
</comment>
<dbReference type="GO" id="GO:0032042">
    <property type="term" value="P:mitochondrial DNA metabolic process"/>
    <property type="evidence" value="ECO:0007669"/>
    <property type="project" value="TreeGrafter"/>
</dbReference>